<evidence type="ECO:0000313" key="1">
    <source>
        <dbReference type="EMBL" id="KAL1544783.1"/>
    </source>
</evidence>
<dbReference type="AlphaFoldDB" id="A0ABD1GKY2"/>
<sequence length="80" mass="9313">MPTPRRRLLRLIKTGRPREQDPTPSLFLPLPALFRRPHPFPVLCRCGCEASFSLLLSILFLCSRFNVILNECADNDQNFW</sequence>
<accession>A0ABD1GKY2</accession>
<reference evidence="1 2" key="1">
    <citation type="submission" date="2024-06" db="EMBL/GenBank/DDBJ databases">
        <title>A chromosome level genome sequence of Diviner's sage (Salvia divinorum).</title>
        <authorList>
            <person name="Ford S.A."/>
            <person name="Ro D.-K."/>
            <person name="Ness R.W."/>
            <person name="Phillips M.A."/>
        </authorList>
    </citation>
    <scope>NUCLEOTIDE SEQUENCE [LARGE SCALE GENOMIC DNA]</scope>
    <source>
        <strain evidence="1">SAF-2024a</strain>
        <tissue evidence="1">Leaf</tissue>
    </source>
</reference>
<dbReference type="Proteomes" id="UP001567538">
    <property type="component" value="Unassembled WGS sequence"/>
</dbReference>
<protein>
    <submittedName>
        <fullName evidence="1">Uncharacterized protein</fullName>
    </submittedName>
</protein>
<gene>
    <name evidence="1" type="ORF">AAHA92_21588</name>
</gene>
<dbReference type="EMBL" id="JBEAFC010000008">
    <property type="protein sequence ID" value="KAL1544783.1"/>
    <property type="molecule type" value="Genomic_DNA"/>
</dbReference>
<comment type="caution">
    <text evidence="1">The sequence shown here is derived from an EMBL/GenBank/DDBJ whole genome shotgun (WGS) entry which is preliminary data.</text>
</comment>
<name>A0ABD1GKY2_SALDI</name>
<proteinExistence type="predicted"/>
<organism evidence="1 2">
    <name type="scientific">Salvia divinorum</name>
    <name type="common">Maria pastora</name>
    <name type="synonym">Diviner's sage</name>
    <dbReference type="NCBI Taxonomy" id="28513"/>
    <lineage>
        <taxon>Eukaryota</taxon>
        <taxon>Viridiplantae</taxon>
        <taxon>Streptophyta</taxon>
        <taxon>Embryophyta</taxon>
        <taxon>Tracheophyta</taxon>
        <taxon>Spermatophyta</taxon>
        <taxon>Magnoliopsida</taxon>
        <taxon>eudicotyledons</taxon>
        <taxon>Gunneridae</taxon>
        <taxon>Pentapetalae</taxon>
        <taxon>asterids</taxon>
        <taxon>lamiids</taxon>
        <taxon>Lamiales</taxon>
        <taxon>Lamiaceae</taxon>
        <taxon>Nepetoideae</taxon>
        <taxon>Mentheae</taxon>
        <taxon>Salviinae</taxon>
        <taxon>Salvia</taxon>
        <taxon>Salvia subgen. Calosphace</taxon>
    </lineage>
</organism>
<evidence type="ECO:0000313" key="2">
    <source>
        <dbReference type="Proteomes" id="UP001567538"/>
    </source>
</evidence>
<keyword evidence="2" id="KW-1185">Reference proteome</keyword>